<reference evidence="8 9" key="1">
    <citation type="journal article" date="2020" name="Nat. Food">
        <title>A phased Vanilla planifolia genome enables genetic improvement of flavour and production.</title>
        <authorList>
            <person name="Hasing T."/>
            <person name="Tang H."/>
            <person name="Brym M."/>
            <person name="Khazi F."/>
            <person name="Huang T."/>
            <person name="Chambers A.H."/>
        </authorList>
    </citation>
    <scope>NUCLEOTIDE SEQUENCE [LARGE SCALE GENOMIC DNA]</scope>
    <source>
        <tissue evidence="8">Leaf</tissue>
    </source>
</reference>
<keyword evidence="2 5" id="KW-0547">Nucleotide-binding</keyword>
<evidence type="ECO:0000256" key="6">
    <source>
        <dbReference type="RuleBase" id="RU000304"/>
    </source>
</evidence>
<dbReference type="InterPro" id="IPR008271">
    <property type="entry name" value="Ser/Thr_kinase_AS"/>
</dbReference>
<dbReference type="PANTHER" id="PTHR48011:SF18">
    <property type="entry name" value="MITOGEN-ACTIVATED PROTEIN KINASE KINASE KINASE 19-RELATED"/>
    <property type="match status" value="1"/>
</dbReference>
<dbReference type="EMBL" id="JADCNL010000011">
    <property type="protein sequence ID" value="KAG0461258.1"/>
    <property type="molecule type" value="Genomic_DNA"/>
</dbReference>
<evidence type="ECO:0000256" key="2">
    <source>
        <dbReference type="ARBA" id="ARBA00022741"/>
    </source>
</evidence>
<evidence type="ECO:0000256" key="5">
    <source>
        <dbReference type="PROSITE-ProRule" id="PRU10141"/>
    </source>
</evidence>
<keyword evidence="3" id="KW-0418">Kinase</keyword>
<evidence type="ECO:0000256" key="1">
    <source>
        <dbReference type="ARBA" id="ARBA00022679"/>
    </source>
</evidence>
<feature type="binding site" evidence="5">
    <location>
        <position position="40"/>
    </location>
    <ligand>
        <name>ATP</name>
        <dbReference type="ChEBI" id="CHEBI:30616"/>
    </ligand>
</feature>
<keyword evidence="9" id="KW-1185">Reference proteome</keyword>
<dbReference type="PANTHER" id="PTHR48011">
    <property type="entry name" value="CCR4-NOT TRANSCRIPTIONAL COMPLEX SUBUNIT CAF120-RELATED"/>
    <property type="match status" value="1"/>
</dbReference>
<dbReference type="Gene3D" id="1.10.510.10">
    <property type="entry name" value="Transferase(Phosphotransferase) domain 1"/>
    <property type="match status" value="1"/>
</dbReference>
<dbReference type="Pfam" id="PF00069">
    <property type="entry name" value="Pkinase"/>
    <property type="match status" value="1"/>
</dbReference>
<evidence type="ECO:0000313" key="9">
    <source>
        <dbReference type="Proteomes" id="UP000636800"/>
    </source>
</evidence>
<comment type="caution">
    <text evidence="8">The sequence shown here is derived from an EMBL/GenBank/DDBJ whole genome shotgun (WGS) entry which is preliminary data.</text>
</comment>
<keyword evidence="6" id="KW-0723">Serine/threonine-protein kinase</keyword>
<sequence length="404" mass="43836">MRGKDPVLGWVRGTAIGRGSSGAVHVAYSRGCPPDVLAVKSAPLCASSFLRREESVLAELKDCPQIIPCFGHDITAGERGSEPIYNVFLEYAPGGSIADAIRRCGGALPVRRYLRSILLGLRHIHATGYVHCDIKPHNILIFAGGGGGEAKIADFGLAKRAGDGCGGEIRGTPMYMAPESVARKEYEPPGDIWALGCTTLEMITGRPPWRIPDNHPWGTLMRIGAGDEMPVIPSSMTEEGKDFLRRCFERNPGKRWTAEMLLSHPFLASSSELEGKSVSFSGCTVSSPSPRSVLGSSFFSIPSFPSAADSVRYHFAVDEPRGRLLDLAAEEWPDWACCSPETNGWISVRESSILVKLDDKISLPPSLPASRPAVENMKGYISKYCFVNLPCNNFFSTQTMELLG</sequence>
<accession>A0A835UH77</accession>
<dbReference type="InterPro" id="IPR000719">
    <property type="entry name" value="Prot_kinase_dom"/>
</dbReference>
<dbReference type="GO" id="GO:0005524">
    <property type="term" value="F:ATP binding"/>
    <property type="evidence" value="ECO:0007669"/>
    <property type="project" value="UniProtKB-UniRule"/>
</dbReference>
<dbReference type="OrthoDB" id="899at2759"/>
<evidence type="ECO:0000313" key="8">
    <source>
        <dbReference type="EMBL" id="KAG0461258.1"/>
    </source>
</evidence>
<dbReference type="GO" id="GO:0004674">
    <property type="term" value="F:protein serine/threonine kinase activity"/>
    <property type="evidence" value="ECO:0007669"/>
    <property type="project" value="UniProtKB-KW"/>
</dbReference>
<dbReference type="InterPro" id="IPR017441">
    <property type="entry name" value="Protein_kinase_ATP_BS"/>
</dbReference>
<evidence type="ECO:0000259" key="7">
    <source>
        <dbReference type="PROSITE" id="PS50011"/>
    </source>
</evidence>
<evidence type="ECO:0000256" key="4">
    <source>
        <dbReference type="ARBA" id="ARBA00022840"/>
    </source>
</evidence>
<dbReference type="PROSITE" id="PS00107">
    <property type="entry name" value="PROTEIN_KINASE_ATP"/>
    <property type="match status" value="1"/>
</dbReference>
<dbReference type="CDD" id="cd06606">
    <property type="entry name" value="STKc_MAPKKK"/>
    <property type="match status" value="1"/>
</dbReference>
<dbReference type="SUPFAM" id="SSF56112">
    <property type="entry name" value="Protein kinase-like (PK-like)"/>
    <property type="match status" value="1"/>
</dbReference>
<dbReference type="PROSITE" id="PS50011">
    <property type="entry name" value="PROTEIN_KINASE_DOM"/>
    <property type="match status" value="1"/>
</dbReference>
<dbReference type="InterPro" id="IPR011009">
    <property type="entry name" value="Kinase-like_dom_sf"/>
</dbReference>
<protein>
    <recommendedName>
        <fullName evidence="7">Protein kinase domain-containing protein</fullName>
    </recommendedName>
</protein>
<dbReference type="InterPro" id="IPR052751">
    <property type="entry name" value="Plant_MAPKKK"/>
</dbReference>
<dbReference type="AlphaFoldDB" id="A0A835UH77"/>
<dbReference type="GO" id="GO:0007165">
    <property type="term" value="P:signal transduction"/>
    <property type="evidence" value="ECO:0007669"/>
    <property type="project" value="TreeGrafter"/>
</dbReference>
<dbReference type="Proteomes" id="UP000636800">
    <property type="component" value="Chromosome 11"/>
</dbReference>
<feature type="domain" description="Protein kinase" evidence="7">
    <location>
        <begin position="10"/>
        <end position="267"/>
    </location>
</feature>
<comment type="similarity">
    <text evidence="6">Belongs to the protein kinase superfamily.</text>
</comment>
<keyword evidence="4 5" id="KW-0067">ATP-binding</keyword>
<dbReference type="PROSITE" id="PS00108">
    <property type="entry name" value="PROTEIN_KINASE_ST"/>
    <property type="match status" value="1"/>
</dbReference>
<evidence type="ECO:0000256" key="3">
    <source>
        <dbReference type="ARBA" id="ARBA00022777"/>
    </source>
</evidence>
<keyword evidence="1" id="KW-0808">Transferase</keyword>
<proteinExistence type="inferred from homology"/>
<name>A0A835UH77_VANPL</name>
<gene>
    <name evidence="8" type="ORF">HPP92_021555</name>
</gene>
<dbReference type="SMART" id="SM00220">
    <property type="entry name" value="S_TKc"/>
    <property type="match status" value="1"/>
</dbReference>
<organism evidence="8 9">
    <name type="scientific">Vanilla planifolia</name>
    <name type="common">Vanilla</name>
    <dbReference type="NCBI Taxonomy" id="51239"/>
    <lineage>
        <taxon>Eukaryota</taxon>
        <taxon>Viridiplantae</taxon>
        <taxon>Streptophyta</taxon>
        <taxon>Embryophyta</taxon>
        <taxon>Tracheophyta</taxon>
        <taxon>Spermatophyta</taxon>
        <taxon>Magnoliopsida</taxon>
        <taxon>Liliopsida</taxon>
        <taxon>Asparagales</taxon>
        <taxon>Orchidaceae</taxon>
        <taxon>Vanilloideae</taxon>
        <taxon>Vanilleae</taxon>
        <taxon>Vanilla</taxon>
    </lineage>
</organism>